<sequence length="38" mass="4498">MGPSCKDKCRFQCSKKVLQIEREGIFEQFWSPSKNHQP</sequence>
<comment type="caution">
    <text evidence="1">The sequence shown here is derived from an EMBL/GenBank/DDBJ whole genome shotgun (WGS) entry which is preliminary data.</text>
</comment>
<gene>
    <name evidence="1" type="ORF">ACAOBT_LOCUS3650</name>
</gene>
<evidence type="ECO:0000313" key="1">
    <source>
        <dbReference type="EMBL" id="CAH1960464.1"/>
    </source>
</evidence>
<accession>A0A9P0NXF1</accession>
<dbReference type="EMBL" id="CAKOFQ010006688">
    <property type="protein sequence ID" value="CAH1960464.1"/>
    <property type="molecule type" value="Genomic_DNA"/>
</dbReference>
<organism evidence="1 2">
    <name type="scientific">Acanthoscelides obtectus</name>
    <name type="common">Bean weevil</name>
    <name type="synonym">Bruchus obtectus</name>
    <dbReference type="NCBI Taxonomy" id="200917"/>
    <lineage>
        <taxon>Eukaryota</taxon>
        <taxon>Metazoa</taxon>
        <taxon>Ecdysozoa</taxon>
        <taxon>Arthropoda</taxon>
        <taxon>Hexapoda</taxon>
        <taxon>Insecta</taxon>
        <taxon>Pterygota</taxon>
        <taxon>Neoptera</taxon>
        <taxon>Endopterygota</taxon>
        <taxon>Coleoptera</taxon>
        <taxon>Polyphaga</taxon>
        <taxon>Cucujiformia</taxon>
        <taxon>Chrysomeloidea</taxon>
        <taxon>Chrysomelidae</taxon>
        <taxon>Bruchinae</taxon>
        <taxon>Bruchini</taxon>
        <taxon>Acanthoscelides</taxon>
    </lineage>
</organism>
<proteinExistence type="predicted"/>
<evidence type="ECO:0000313" key="2">
    <source>
        <dbReference type="Proteomes" id="UP001152888"/>
    </source>
</evidence>
<dbReference type="OrthoDB" id="434783at2759"/>
<protein>
    <submittedName>
        <fullName evidence="1">Uncharacterized protein</fullName>
    </submittedName>
</protein>
<reference evidence="1" key="1">
    <citation type="submission" date="2022-03" db="EMBL/GenBank/DDBJ databases">
        <authorList>
            <person name="Sayadi A."/>
        </authorList>
    </citation>
    <scope>NUCLEOTIDE SEQUENCE</scope>
</reference>
<dbReference type="AlphaFoldDB" id="A0A9P0NXF1"/>
<keyword evidence="2" id="KW-1185">Reference proteome</keyword>
<dbReference type="Proteomes" id="UP001152888">
    <property type="component" value="Unassembled WGS sequence"/>
</dbReference>
<name>A0A9P0NXF1_ACAOB</name>